<name>A0AAD5V1I3_9APHY</name>
<protein>
    <submittedName>
        <fullName evidence="1">Uncharacterized protein</fullName>
    </submittedName>
</protein>
<evidence type="ECO:0000313" key="2">
    <source>
        <dbReference type="Proteomes" id="UP001212997"/>
    </source>
</evidence>
<reference evidence="1" key="1">
    <citation type="submission" date="2022-07" db="EMBL/GenBank/DDBJ databases">
        <title>Genome Sequence of Physisporinus lineatus.</title>
        <authorList>
            <person name="Buettner E."/>
        </authorList>
    </citation>
    <scope>NUCLEOTIDE SEQUENCE</scope>
    <source>
        <strain evidence="1">VT162</strain>
    </source>
</reference>
<organism evidence="1 2">
    <name type="scientific">Meripilus lineatus</name>
    <dbReference type="NCBI Taxonomy" id="2056292"/>
    <lineage>
        <taxon>Eukaryota</taxon>
        <taxon>Fungi</taxon>
        <taxon>Dikarya</taxon>
        <taxon>Basidiomycota</taxon>
        <taxon>Agaricomycotina</taxon>
        <taxon>Agaricomycetes</taxon>
        <taxon>Polyporales</taxon>
        <taxon>Meripilaceae</taxon>
        <taxon>Meripilus</taxon>
    </lineage>
</organism>
<gene>
    <name evidence="1" type="ORF">NLI96_g6096</name>
</gene>
<dbReference type="PANTHER" id="PTHR38846">
    <property type="entry name" value="C3H1-TYPE DOMAIN-CONTAINING PROTEIN"/>
    <property type="match status" value="1"/>
</dbReference>
<sequence>MPGTRAFTGHRSFGLTGGTAGVASPLANLKAIDTLPEFRGFDFVPTQPIMGQFLRMCLILGCVQNGELWRRASSHFMDLLVLQFNFYYGVDAESPDPWVENCRIIGVHPFPNTFNDARTAVLRAHFTVIDLIEHKWIGTNVPVFDEVDQLKRYELFSNKTFPVYHVEAGTLLRYLMDHRLNPKSHIDKFFLEPPRNQFPYDPSEQIMIQFFTMGAYFNWSEVEKRVYRHSLRHTLVIQFNDDFGVDVNSHESWKRLCSSIGIQPIPVTMIECRIAVQAGTYVNVVDLLENQRNNTKVMTFETIEEPSDYTQKSDKIFPREDRSAGGALISCFDIL</sequence>
<dbReference type="PANTHER" id="PTHR38846:SF1">
    <property type="entry name" value="C3H1-TYPE DOMAIN-CONTAINING PROTEIN"/>
    <property type="match status" value="1"/>
</dbReference>
<dbReference type="AlphaFoldDB" id="A0AAD5V1I3"/>
<comment type="caution">
    <text evidence="1">The sequence shown here is derived from an EMBL/GenBank/DDBJ whole genome shotgun (WGS) entry which is preliminary data.</text>
</comment>
<proteinExistence type="predicted"/>
<accession>A0AAD5V1I3</accession>
<evidence type="ECO:0000313" key="1">
    <source>
        <dbReference type="EMBL" id="KAJ3483748.1"/>
    </source>
</evidence>
<dbReference type="EMBL" id="JANAWD010000216">
    <property type="protein sequence ID" value="KAJ3483748.1"/>
    <property type="molecule type" value="Genomic_DNA"/>
</dbReference>
<dbReference type="Proteomes" id="UP001212997">
    <property type="component" value="Unassembled WGS sequence"/>
</dbReference>
<keyword evidence="2" id="KW-1185">Reference proteome</keyword>